<gene>
    <name evidence="7" type="ORF">HHL15_08965</name>
</gene>
<evidence type="ECO:0000313" key="8">
    <source>
        <dbReference type="Proteomes" id="UP000580043"/>
    </source>
</evidence>
<evidence type="ECO:0000259" key="6">
    <source>
        <dbReference type="PROSITE" id="PS50893"/>
    </source>
</evidence>
<dbReference type="InterPro" id="IPR050683">
    <property type="entry name" value="Bact_Polysacc_Export_ATP-bd"/>
</dbReference>
<dbReference type="PROSITE" id="PS00211">
    <property type="entry name" value="ABC_TRANSPORTER_1"/>
    <property type="match status" value="1"/>
</dbReference>
<dbReference type="InterPro" id="IPR017871">
    <property type="entry name" value="ABC_transporter-like_CS"/>
</dbReference>
<dbReference type="GO" id="GO:0140359">
    <property type="term" value="F:ABC-type transporter activity"/>
    <property type="evidence" value="ECO:0007669"/>
    <property type="project" value="InterPro"/>
</dbReference>
<dbReference type="GO" id="GO:0016020">
    <property type="term" value="C:membrane"/>
    <property type="evidence" value="ECO:0007669"/>
    <property type="project" value="InterPro"/>
</dbReference>
<dbReference type="RefSeq" id="WP_169145411.1">
    <property type="nucleotide sequence ID" value="NZ_JABBGA010000005.1"/>
</dbReference>
<organism evidence="7 8">
    <name type="scientific">Zoogloea dura</name>
    <dbReference type="NCBI Taxonomy" id="2728840"/>
    <lineage>
        <taxon>Bacteria</taxon>
        <taxon>Pseudomonadati</taxon>
        <taxon>Pseudomonadota</taxon>
        <taxon>Betaproteobacteria</taxon>
        <taxon>Rhodocyclales</taxon>
        <taxon>Zoogloeaceae</taxon>
        <taxon>Zoogloea</taxon>
    </lineage>
</organism>
<feature type="domain" description="ABC transporter" evidence="6">
    <location>
        <begin position="30"/>
        <end position="253"/>
    </location>
</feature>
<dbReference type="Pfam" id="PF00005">
    <property type="entry name" value="ABC_tran"/>
    <property type="match status" value="1"/>
</dbReference>
<dbReference type="CDD" id="cd03220">
    <property type="entry name" value="ABC_KpsT_Wzt"/>
    <property type="match status" value="1"/>
</dbReference>
<dbReference type="CDD" id="cd10147">
    <property type="entry name" value="Wzt_C-like"/>
    <property type="match status" value="1"/>
</dbReference>
<dbReference type="Proteomes" id="UP000580043">
    <property type="component" value="Unassembled WGS sequence"/>
</dbReference>
<keyword evidence="5 7" id="KW-0067">ATP-binding</keyword>
<accession>A0A848G3T8</accession>
<dbReference type="AlphaFoldDB" id="A0A848G3T8"/>
<dbReference type="EMBL" id="JABBGA010000005">
    <property type="protein sequence ID" value="NML25869.1"/>
    <property type="molecule type" value="Genomic_DNA"/>
</dbReference>
<evidence type="ECO:0000256" key="1">
    <source>
        <dbReference type="ARBA" id="ARBA00005417"/>
    </source>
</evidence>
<reference evidence="7 8" key="1">
    <citation type="submission" date="2020-04" db="EMBL/GenBank/DDBJ databases">
        <title>Zoogloea sp. G-4-1-14 isolated from soil.</title>
        <authorList>
            <person name="Dahal R.H."/>
        </authorList>
    </citation>
    <scope>NUCLEOTIDE SEQUENCE [LARGE SCALE GENOMIC DNA]</scope>
    <source>
        <strain evidence="7 8">G-4-1-14</strain>
    </source>
</reference>
<sequence>MSVSASDAALISLSGIGKSYPIANSAAGRIRTLYALLRRRPFAERYDALTDINLEVRPGESLGLIGVNGAGKSTLLKVIAGVVKPTSGEIKLRGRISALLELGAGFHPEYTGRQNVFLATALMGMSEQETRAQLDGILAFADIGEHVDQPIKHYSSGMIVRLGFAVATAVRPDILITDEVLAVGDESFQRKCIAWMENYLSSGGTLLLCAHSMFHIQKLCQKAAWIHDGRVRAYGDAHRVTREYLAWHDARNAPKVQSHAQALKSGVYALLSMLLNDQSGQEGAILPMGASLRVSGRVFSPDDRAPTVLVGIVRKDGMPIYGVSSEMDGHVLVRVAPNEFAYDFEIPELSLLPGEYTLKGHALDPEAYRLFDEITADLTVLGESREMGVCRLPHRWNAI</sequence>
<proteinExistence type="inferred from homology"/>
<dbReference type="GO" id="GO:0016887">
    <property type="term" value="F:ATP hydrolysis activity"/>
    <property type="evidence" value="ECO:0007669"/>
    <property type="project" value="InterPro"/>
</dbReference>
<evidence type="ECO:0000313" key="7">
    <source>
        <dbReference type="EMBL" id="NML25869.1"/>
    </source>
</evidence>
<dbReference type="InterPro" id="IPR029439">
    <property type="entry name" value="Wzt_C"/>
</dbReference>
<dbReference type="InterPro" id="IPR027417">
    <property type="entry name" value="P-loop_NTPase"/>
</dbReference>
<dbReference type="InterPro" id="IPR015860">
    <property type="entry name" value="ABC_transpr_TagH-like"/>
</dbReference>
<comment type="similarity">
    <text evidence="1">Belongs to the ABC transporter superfamily.</text>
</comment>
<dbReference type="PANTHER" id="PTHR46743:SF2">
    <property type="entry name" value="TEICHOIC ACIDS EXPORT ATP-BINDING PROTEIN TAGH"/>
    <property type="match status" value="1"/>
</dbReference>
<dbReference type="GO" id="GO:0005524">
    <property type="term" value="F:ATP binding"/>
    <property type="evidence" value="ECO:0007669"/>
    <property type="project" value="UniProtKB-KW"/>
</dbReference>
<evidence type="ECO:0000256" key="2">
    <source>
        <dbReference type="ARBA" id="ARBA00022448"/>
    </source>
</evidence>
<dbReference type="SMART" id="SM00382">
    <property type="entry name" value="AAA"/>
    <property type="match status" value="1"/>
</dbReference>
<keyword evidence="4" id="KW-0547">Nucleotide-binding</keyword>
<name>A0A848G3T8_9RHOO</name>
<keyword evidence="3" id="KW-1003">Cell membrane</keyword>
<protein>
    <submittedName>
        <fullName evidence="7">ABC transporter ATP-binding protein</fullName>
    </submittedName>
</protein>
<evidence type="ECO:0000256" key="3">
    <source>
        <dbReference type="ARBA" id="ARBA00022475"/>
    </source>
</evidence>
<dbReference type="Gene3D" id="3.40.50.300">
    <property type="entry name" value="P-loop containing nucleotide triphosphate hydrolases"/>
    <property type="match status" value="1"/>
</dbReference>
<comment type="caution">
    <text evidence="7">The sequence shown here is derived from an EMBL/GenBank/DDBJ whole genome shotgun (WGS) entry which is preliminary data.</text>
</comment>
<dbReference type="Gene3D" id="2.70.50.60">
    <property type="entry name" value="abc- transporter (atp binding component) like domain"/>
    <property type="match status" value="1"/>
</dbReference>
<dbReference type="InterPro" id="IPR003439">
    <property type="entry name" value="ABC_transporter-like_ATP-bd"/>
</dbReference>
<keyword evidence="3" id="KW-0472">Membrane</keyword>
<dbReference type="InterPro" id="IPR003593">
    <property type="entry name" value="AAA+_ATPase"/>
</dbReference>
<dbReference type="SUPFAM" id="SSF52540">
    <property type="entry name" value="P-loop containing nucleoside triphosphate hydrolases"/>
    <property type="match status" value="1"/>
</dbReference>
<keyword evidence="8" id="KW-1185">Reference proteome</keyword>
<dbReference type="PANTHER" id="PTHR46743">
    <property type="entry name" value="TEICHOIC ACIDS EXPORT ATP-BINDING PROTEIN TAGH"/>
    <property type="match status" value="1"/>
</dbReference>
<evidence type="ECO:0000256" key="4">
    <source>
        <dbReference type="ARBA" id="ARBA00022741"/>
    </source>
</evidence>
<evidence type="ECO:0000256" key="5">
    <source>
        <dbReference type="ARBA" id="ARBA00022840"/>
    </source>
</evidence>
<dbReference type="PROSITE" id="PS50893">
    <property type="entry name" value="ABC_TRANSPORTER_2"/>
    <property type="match status" value="1"/>
</dbReference>
<keyword evidence="2" id="KW-0813">Transport</keyword>